<dbReference type="AlphaFoldDB" id="A0A3D9CQ31"/>
<accession>A0A3D9CQ31</accession>
<dbReference type="Pfam" id="PF09537">
    <property type="entry name" value="DUF2383"/>
    <property type="match status" value="1"/>
</dbReference>
<dbReference type="Proteomes" id="UP000256326">
    <property type="component" value="Unassembled WGS sequence"/>
</dbReference>
<dbReference type="InterPro" id="IPR012347">
    <property type="entry name" value="Ferritin-like"/>
</dbReference>
<comment type="caution">
    <text evidence="2">The sequence shown here is derived from an EMBL/GenBank/DDBJ whole genome shotgun (WGS) entry which is preliminary data.</text>
</comment>
<dbReference type="Gene3D" id="1.20.1260.10">
    <property type="match status" value="1"/>
</dbReference>
<dbReference type="InterPro" id="IPR019052">
    <property type="entry name" value="DUF2383"/>
</dbReference>
<dbReference type="EMBL" id="QNUG01000040">
    <property type="protein sequence ID" value="REC67791.1"/>
    <property type="molecule type" value="Genomic_DNA"/>
</dbReference>
<evidence type="ECO:0000259" key="1">
    <source>
        <dbReference type="Pfam" id="PF09537"/>
    </source>
</evidence>
<gene>
    <name evidence="2" type="ORF">DRF58_14810</name>
</gene>
<proteinExistence type="predicted"/>
<dbReference type="OrthoDB" id="282393at2"/>
<reference evidence="2 3" key="1">
    <citation type="journal article" date="2006" name="Int. J. Syst. Evol. Microbiol.">
        <title>Chryseobacterium hispanicum sp. nov., isolated from the drinking water distribution system of Sevilla, Spain.</title>
        <authorList>
            <person name="Gallego V."/>
            <person name="Garcia M.T."/>
            <person name="Ventosa A."/>
        </authorList>
    </citation>
    <scope>NUCLEOTIDE SEQUENCE [LARGE SCALE GENOMIC DNA]</scope>
    <source>
        <strain evidence="2 3">KCTC 22104</strain>
    </source>
</reference>
<organism evidence="2 3">
    <name type="scientific">Epilithonimonas hispanica</name>
    <dbReference type="NCBI Taxonomy" id="358687"/>
    <lineage>
        <taxon>Bacteria</taxon>
        <taxon>Pseudomonadati</taxon>
        <taxon>Bacteroidota</taxon>
        <taxon>Flavobacteriia</taxon>
        <taxon>Flavobacteriales</taxon>
        <taxon>Weeksellaceae</taxon>
        <taxon>Chryseobacterium group</taxon>
        <taxon>Epilithonimonas</taxon>
    </lineage>
</organism>
<feature type="domain" description="DUF2383" evidence="1">
    <location>
        <begin position="7"/>
        <end position="116"/>
    </location>
</feature>
<keyword evidence="3" id="KW-1185">Reference proteome</keyword>
<name>A0A3D9CQ31_9FLAO</name>
<evidence type="ECO:0000313" key="3">
    <source>
        <dbReference type="Proteomes" id="UP000256326"/>
    </source>
</evidence>
<dbReference type="InterPro" id="IPR011971">
    <property type="entry name" value="CHP02284"/>
</dbReference>
<sequence length="150" mass="16742">MDNSKDINTLNDLLHITNDRIGGYLAIEESVWQIRSSLKETYDEKLRQSYEMKNELINLIHNLGGKPEDHSTVLGSIHQSWIEFKNNLTAISSDGGLNDVITGEEAAISAYQKALDGGNLSPEIASIILDHLHHLKASYKKLDDLNAEID</sequence>
<protein>
    <recommendedName>
        <fullName evidence="1">DUF2383 domain-containing protein</fullName>
    </recommendedName>
</protein>
<dbReference type="RefSeq" id="WP_116036546.1">
    <property type="nucleotide sequence ID" value="NZ_JBHLVV010000020.1"/>
</dbReference>
<evidence type="ECO:0000313" key="2">
    <source>
        <dbReference type="EMBL" id="REC67791.1"/>
    </source>
</evidence>
<dbReference type="NCBIfam" id="TIGR02284">
    <property type="entry name" value="PA2169 family four-helix-bundle protein"/>
    <property type="match status" value="1"/>
</dbReference>